<dbReference type="InterPro" id="IPR043128">
    <property type="entry name" value="Rev_trsase/Diguanyl_cyclase"/>
</dbReference>
<dbReference type="RefSeq" id="WP_169900234.1">
    <property type="nucleotide sequence ID" value="NZ_JAAQYO010000001.1"/>
</dbReference>
<dbReference type="Gene3D" id="3.30.70.270">
    <property type="match status" value="1"/>
</dbReference>
<comment type="caution">
    <text evidence="3">The sequence shown here is derived from an EMBL/GenBank/DDBJ whole genome shotgun (WGS) entry which is preliminary data.</text>
</comment>
<accession>A0ABS9EZC8</accession>
<protein>
    <submittedName>
        <fullName evidence="3">Diguanylate cyclase</fullName>
    </submittedName>
</protein>
<dbReference type="InterPro" id="IPR029787">
    <property type="entry name" value="Nucleotide_cyclase"/>
</dbReference>
<evidence type="ECO:0000259" key="2">
    <source>
        <dbReference type="Pfam" id="PF00990"/>
    </source>
</evidence>
<keyword evidence="4" id="KW-1185">Reference proteome</keyword>
<dbReference type="Pfam" id="PF00990">
    <property type="entry name" value="GGDEF"/>
    <property type="match status" value="1"/>
</dbReference>
<reference evidence="3 4" key="1">
    <citation type="submission" date="2019-11" db="EMBL/GenBank/DDBJ databases">
        <title>Epiphytic Pseudomonas syringae from cherry orchards.</title>
        <authorList>
            <person name="Hulin M.T."/>
        </authorList>
    </citation>
    <scope>NUCLEOTIDE SEQUENCE [LARGE SCALE GENOMIC DNA]</scope>
    <source>
        <strain evidence="3 4">PA-6-5B</strain>
    </source>
</reference>
<dbReference type="Proteomes" id="UP000814003">
    <property type="component" value="Unassembled WGS sequence"/>
</dbReference>
<dbReference type="EMBL" id="WKED01000002">
    <property type="protein sequence ID" value="MCF5105537.1"/>
    <property type="molecule type" value="Genomic_DNA"/>
</dbReference>
<feature type="domain" description="GGDEF" evidence="2">
    <location>
        <begin position="10"/>
        <end position="48"/>
    </location>
</feature>
<dbReference type="InterPro" id="IPR000160">
    <property type="entry name" value="GGDEF_dom"/>
</dbReference>
<sequence>MIFFANAGRLPLKWERARRSTEPWALLMIGTDHCKAFTDRHGHQVGGEAWPERRNKKRPPEGSL</sequence>
<evidence type="ECO:0000256" key="1">
    <source>
        <dbReference type="SAM" id="MobiDB-lite"/>
    </source>
</evidence>
<evidence type="ECO:0000313" key="4">
    <source>
        <dbReference type="Proteomes" id="UP000814003"/>
    </source>
</evidence>
<name>A0ABS9EZC8_9PSED</name>
<evidence type="ECO:0000313" key="3">
    <source>
        <dbReference type="EMBL" id="MCF5105537.1"/>
    </source>
</evidence>
<gene>
    <name evidence="3" type="ORF">GIW56_01680</name>
</gene>
<feature type="region of interest" description="Disordered" evidence="1">
    <location>
        <begin position="40"/>
        <end position="64"/>
    </location>
</feature>
<organism evidence="3 4">
    <name type="scientific">Pseudomonas gessardii</name>
    <dbReference type="NCBI Taxonomy" id="78544"/>
    <lineage>
        <taxon>Bacteria</taxon>
        <taxon>Pseudomonadati</taxon>
        <taxon>Pseudomonadota</taxon>
        <taxon>Gammaproteobacteria</taxon>
        <taxon>Pseudomonadales</taxon>
        <taxon>Pseudomonadaceae</taxon>
        <taxon>Pseudomonas</taxon>
    </lineage>
</organism>
<proteinExistence type="predicted"/>
<dbReference type="SUPFAM" id="SSF55073">
    <property type="entry name" value="Nucleotide cyclase"/>
    <property type="match status" value="1"/>
</dbReference>